<dbReference type="InterPro" id="IPR017853">
    <property type="entry name" value="GH"/>
</dbReference>
<feature type="transmembrane region" description="Helical" evidence="3">
    <location>
        <begin position="79"/>
        <end position="104"/>
    </location>
</feature>
<proteinExistence type="predicted"/>
<evidence type="ECO:0000256" key="3">
    <source>
        <dbReference type="SAM" id="Phobius"/>
    </source>
</evidence>
<feature type="domain" description="EamA" evidence="4">
    <location>
        <begin position="22"/>
        <end position="152"/>
    </location>
</feature>
<dbReference type="GO" id="GO:0009341">
    <property type="term" value="C:beta-galactosidase complex"/>
    <property type="evidence" value="ECO:0007669"/>
    <property type="project" value="InterPro"/>
</dbReference>
<sequence length="622" mass="71241">MPRLCYGYDFRARIKYDRCMDWFFIGLLAQFVLGTSAVFDKLILKKSYPNPVGYTFWLGILGLAFVLALPFGFEFVSLPVFFLGILAGCVFLCGMLFYFWALYYGEGSGSIVAISGFSPVATLVFSTVLLGTFLEGYQMASFALLVAGGFLLALLEQKGSRLWALFLVLIAAGFFGLSNILSKIVFDQTNFITGFFLTKIGGALMAFVFLLYPRWRGAILHPKGASEFRHKWAYVLNRGYAGIGSFLVFYAISLGTPPLVDALQSIRFFIIFIGGWLILREHLRFRILLGEFVAFTAISVAILVIGAGDYMRMTVPDPNRLVTWGVTFSQKFASDFGIPWEETYRAILDDLGVKHLRLIAYWDVLEPERGRFDFSGLDYQMQLAREHGALVVLAVGQKLPRWPECHDPGWVLSLGADERKKEFETFLALVVARYRDDPALRYWQVENEPFLPFGECSTISRDAVDTEIALVRAQDPSHWILTTDSGELGLWYSAARRGDVFGTTMYRRVHNNIFGYIEYPLPPGFFRLKERLVRFALGDQQKPFLVAELAAEPWMTKQLWETDPKDQLTFFDESFFEDTIEYAKDAGFDEYYLWGVEWWYWLKVKHDNPIFWVRARQLFQQP</sequence>
<name>A0A1G2G7F4_9BACT</name>
<dbReference type="InterPro" id="IPR013529">
    <property type="entry name" value="Glyco_hydro_42_N"/>
</dbReference>
<feature type="transmembrane region" description="Helical" evidence="3">
    <location>
        <begin position="136"/>
        <end position="155"/>
    </location>
</feature>
<keyword evidence="3" id="KW-1133">Transmembrane helix</keyword>
<feature type="transmembrane region" description="Helical" evidence="3">
    <location>
        <begin position="259"/>
        <end position="279"/>
    </location>
</feature>
<keyword evidence="3" id="KW-0472">Membrane</keyword>
<keyword evidence="2" id="KW-0326">Glycosidase</keyword>
<dbReference type="SUPFAM" id="SSF51445">
    <property type="entry name" value="(Trans)glycosidases"/>
    <property type="match status" value="1"/>
</dbReference>
<evidence type="ECO:0000313" key="6">
    <source>
        <dbReference type="EMBL" id="OGZ46117.1"/>
    </source>
</evidence>
<feature type="transmembrane region" description="Helical" evidence="3">
    <location>
        <begin position="291"/>
        <end position="311"/>
    </location>
</feature>
<evidence type="ECO:0000313" key="7">
    <source>
        <dbReference type="Proteomes" id="UP000177785"/>
    </source>
</evidence>
<comment type="caution">
    <text evidence="6">The sequence shown here is derived from an EMBL/GenBank/DDBJ whole genome shotgun (WGS) entry which is preliminary data.</text>
</comment>
<accession>A0A1G2G7F4</accession>
<feature type="transmembrane region" description="Helical" evidence="3">
    <location>
        <begin position="20"/>
        <end position="39"/>
    </location>
</feature>
<dbReference type="SUPFAM" id="SSF103481">
    <property type="entry name" value="Multidrug resistance efflux transporter EmrE"/>
    <property type="match status" value="1"/>
</dbReference>
<evidence type="ECO:0000256" key="1">
    <source>
        <dbReference type="ARBA" id="ARBA00022801"/>
    </source>
</evidence>
<organism evidence="6 7">
    <name type="scientific">Candidatus Ryanbacteria bacterium RIFCSPHIGHO2_01_FULL_48_27</name>
    <dbReference type="NCBI Taxonomy" id="1802115"/>
    <lineage>
        <taxon>Bacteria</taxon>
        <taxon>Candidatus Ryaniibacteriota</taxon>
    </lineage>
</organism>
<feature type="domain" description="Glycoside hydrolase family 42 N-terminal" evidence="5">
    <location>
        <begin position="348"/>
        <end position="408"/>
    </location>
</feature>
<keyword evidence="1" id="KW-0378">Hydrolase</keyword>
<dbReference type="Pfam" id="PF02449">
    <property type="entry name" value="Glyco_hydro_42"/>
    <property type="match status" value="1"/>
</dbReference>
<evidence type="ECO:0000259" key="5">
    <source>
        <dbReference type="Pfam" id="PF02449"/>
    </source>
</evidence>
<gene>
    <name evidence="6" type="ORF">A2756_05890</name>
</gene>
<dbReference type="InterPro" id="IPR037185">
    <property type="entry name" value="EmrE-like"/>
</dbReference>
<evidence type="ECO:0000259" key="4">
    <source>
        <dbReference type="Pfam" id="PF00892"/>
    </source>
</evidence>
<dbReference type="GO" id="GO:0004565">
    <property type="term" value="F:beta-galactosidase activity"/>
    <property type="evidence" value="ECO:0007669"/>
    <property type="project" value="InterPro"/>
</dbReference>
<protein>
    <recommendedName>
        <fullName evidence="8">Glycoside hydrolase family 42 N-terminal domain-containing protein</fullName>
    </recommendedName>
</protein>
<dbReference type="STRING" id="1802115.A2756_05890"/>
<dbReference type="GO" id="GO:0005975">
    <property type="term" value="P:carbohydrate metabolic process"/>
    <property type="evidence" value="ECO:0007669"/>
    <property type="project" value="InterPro"/>
</dbReference>
<dbReference type="Pfam" id="PF00892">
    <property type="entry name" value="EamA"/>
    <property type="match status" value="1"/>
</dbReference>
<dbReference type="Proteomes" id="UP000177785">
    <property type="component" value="Unassembled WGS sequence"/>
</dbReference>
<dbReference type="Gene3D" id="3.20.20.80">
    <property type="entry name" value="Glycosidases"/>
    <property type="match status" value="1"/>
</dbReference>
<dbReference type="EMBL" id="MHNL01000001">
    <property type="protein sequence ID" value="OGZ46117.1"/>
    <property type="molecule type" value="Genomic_DNA"/>
</dbReference>
<dbReference type="AlphaFoldDB" id="A0A1G2G7F4"/>
<reference evidence="6 7" key="1">
    <citation type="journal article" date="2016" name="Nat. Commun.">
        <title>Thousands of microbial genomes shed light on interconnected biogeochemical processes in an aquifer system.</title>
        <authorList>
            <person name="Anantharaman K."/>
            <person name="Brown C.T."/>
            <person name="Hug L.A."/>
            <person name="Sharon I."/>
            <person name="Castelle C.J."/>
            <person name="Probst A.J."/>
            <person name="Thomas B.C."/>
            <person name="Singh A."/>
            <person name="Wilkins M.J."/>
            <person name="Karaoz U."/>
            <person name="Brodie E.L."/>
            <person name="Williams K.H."/>
            <person name="Hubbard S.S."/>
            <person name="Banfield J.F."/>
        </authorList>
    </citation>
    <scope>NUCLEOTIDE SEQUENCE [LARGE SCALE GENOMIC DNA]</scope>
</reference>
<keyword evidence="3" id="KW-0812">Transmembrane</keyword>
<feature type="transmembrane region" description="Helical" evidence="3">
    <location>
        <begin position="191"/>
        <end position="212"/>
    </location>
</feature>
<feature type="transmembrane region" description="Helical" evidence="3">
    <location>
        <begin position="232"/>
        <end position="253"/>
    </location>
</feature>
<feature type="transmembrane region" description="Helical" evidence="3">
    <location>
        <begin position="162"/>
        <end position="185"/>
    </location>
</feature>
<feature type="transmembrane region" description="Helical" evidence="3">
    <location>
        <begin position="51"/>
        <end position="73"/>
    </location>
</feature>
<evidence type="ECO:0008006" key="8">
    <source>
        <dbReference type="Google" id="ProtNLM"/>
    </source>
</evidence>
<dbReference type="GO" id="GO:0016020">
    <property type="term" value="C:membrane"/>
    <property type="evidence" value="ECO:0007669"/>
    <property type="project" value="InterPro"/>
</dbReference>
<dbReference type="InterPro" id="IPR000620">
    <property type="entry name" value="EamA_dom"/>
</dbReference>
<evidence type="ECO:0000256" key="2">
    <source>
        <dbReference type="ARBA" id="ARBA00023295"/>
    </source>
</evidence>